<accession>A0ACD4ZLE8</accession>
<evidence type="ECO:0000313" key="1">
    <source>
        <dbReference type="EMBL" id="WSB99130.1"/>
    </source>
</evidence>
<protein>
    <submittedName>
        <fullName evidence="1">Uncharacterized protein</fullName>
    </submittedName>
</protein>
<gene>
    <name evidence="1" type="ORF">OG835_20305</name>
</gene>
<reference evidence="1" key="1">
    <citation type="submission" date="2022-10" db="EMBL/GenBank/DDBJ databases">
        <title>The complete genomes of actinobacterial strains from the NBC collection.</title>
        <authorList>
            <person name="Joergensen T.S."/>
            <person name="Alvarez Arevalo M."/>
            <person name="Sterndorff E.B."/>
            <person name="Faurdal D."/>
            <person name="Vuksanovic O."/>
            <person name="Mourched A.-S."/>
            <person name="Charusanti P."/>
            <person name="Shaw S."/>
            <person name="Blin K."/>
            <person name="Weber T."/>
        </authorList>
    </citation>
    <scope>NUCLEOTIDE SEQUENCE</scope>
    <source>
        <strain evidence="1">NBC 01771</strain>
    </source>
</reference>
<dbReference type="EMBL" id="CP109109">
    <property type="protein sequence ID" value="WSB99130.1"/>
    <property type="molecule type" value="Genomic_DNA"/>
</dbReference>
<name>A0ACD4ZLE8_9ACTN</name>
<dbReference type="Proteomes" id="UP001348369">
    <property type="component" value="Chromosome"/>
</dbReference>
<evidence type="ECO:0000313" key="2">
    <source>
        <dbReference type="Proteomes" id="UP001348369"/>
    </source>
</evidence>
<sequence>MQQRRSRRLMAAHGPSLSYTEAWCLVALARDPAELPFVHSLTTRMRMQLQGPSPGVSLDVWAHLETVEQHRRIAWLNRYGATPLSLLGLSEELIELAGLHIIEWALPPGIVSNSIVVQRRPGPSDNTE</sequence>
<keyword evidence="2" id="KW-1185">Reference proteome</keyword>
<proteinExistence type="predicted"/>
<organism evidence="1 2">
    <name type="scientific">Streptomyces scopuliridis</name>
    <dbReference type="NCBI Taxonomy" id="452529"/>
    <lineage>
        <taxon>Bacteria</taxon>
        <taxon>Bacillati</taxon>
        <taxon>Actinomycetota</taxon>
        <taxon>Actinomycetes</taxon>
        <taxon>Kitasatosporales</taxon>
        <taxon>Streptomycetaceae</taxon>
        <taxon>Streptomyces</taxon>
    </lineage>
</organism>